<dbReference type="PATRIC" id="fig|1036673.3.peg.2702"/>
<dbReference type="Pfam" id="PF16982">
    <property type="entry name" value="Flp1_like"/>
    <property type="match status" value="1"/>
</dbReference>
<name>F8F5U4_PAEMK</name>
<sequence length="74" mass="8420">MKTTMKMAWNRFWKEEDGLGTLEILMIIAVLLIIAIAFRKWIMKWMQSLFGAADTQINTETGKIGSDATNLSPK</sequence>
<keyword evidence="1" id="KW-0812">Transmembrane</keyword>
<organism evidence="3 4">
    <name type="scientific">Paenibacillus mucilaginosus (strain KNP414)</name>
    <dbReference type="NCBI Taxonomy" id="1036673"/>
    <lineage>
        <taxon>Bacteria</taxon>
        <taxon>Bacillati</taxon>
        <taxon>Bacillota</taxon>
        <taxon>Bacilli</taxon>
        <taxon>Bacillales</taxon>
        <taxon>Paenibacillaceae</taxon>
        <taxon>Paenibacillus</taxon>
    </lineage>
</organism>
<accession>F8F5U4</accession>
<gene>
    <name evidence="3" type="ordered locus">KNP414_02950</name>
</gene>
<feature type="transmembrane region" description="Helical" evidence="1">
    <location>
        <begin position="20"/>
        <end position="38"/>
    </location>
</feature>
<proteinExistence type="predicted"/>
<dbReference type="KEGG" id="pms:KNP414_02950"/>
<keyword evidence="1" id="KW-0472">Membrane</keyword>
<feature type="domain" description="Putative Flagellin Flp1-like" evidence="2">
    <location>
        <begin position="11"/>
        <end position="58"/>
    </location>
</feature>
<dbReference type="AlphaFoldDB" id="F8F5U4"/>
<dbReference type="EMBL" id="CP002869">
    <property type="protein sequence ID" value="AEI41508.1"/>
    <property type="molecule type" value="Genomic_DNA"/>
</dbReference>
<reference evidence="4" key="1">
    <citation type="submission" date="2011-06" db="EMBL/GenBank/DDBJ databases">
        <title>Complete genome sequence of Paenibacillus mucilaginosus KNP414.</title>
        <authorList>
            <person name="Wang J."/>
            <person name="Hu S."/>
            <person name="Hu X."/>
            <person name="Zhang B."/>
            <person name="Dong D."/>
            <person name="Zhang S."/>
            <person name="Zhao K."/>
            <person name="Wu D."/>
        </authorList>
    </citation>
    <scope>NUCLEOTIDE SEQUENCE [LARGE SCALE GENOMIC DNA]</scope>
    <source>
        <strain evidence="4">KNP414</strain>
    </source>
</reference>
<evidence type="ECO:0000313" key="3">
    <source>
        <dbReference type="EMBL" id="AEI41508.1"/>
    </source>
</evidence>
<dbReference type="RefSeq" id="WP_013916669.1">
    <property type="nucleotide sequence ID" value="NC_015690.1"/>
</dbReference>
<evidence type="ECO:0000313" key="4">
    <source>
        <dbReference type="Proteomes" id="UP000006620"/>
    </source>
</evidence>
<dbReference type="Proteomes" id="UP000006620">
    <property type="component" value="Chromosome"/>
</dbReference>
<dbReference type="HOGENOM" id="CLU_189990_4_0_9"/>
<evidence type="ECO:0000259" key="2">
    <source>
        <dbReference type="Pfam" id="PF16982"/>
    </source>
</evidence>
<keyword evidence="1" id="KW-1133">Transmembrane helix</keyword>
<reference evidence="3 4" key="2">
    <citation type="journal article" date="2013" name="Genome Announc.">
        <title>Genome Sequence of Growth-Improving Paenibacillus mucilaginosus Strain KNP414.</title>
        <authorList>
            <person name="Lu J.J."/>
            <person name="Wang J.F."/>
            <person name="Hu X.F."/>
        </authorList>
    </citation>
    <scope>NUCLEOTIDE SEQUENCE [LARGE SCALE GENOMIC DNA]</scope>
    <source>
        <strain evidence="3 4">KNP414</strain>
    </source>
</reference>
<evidence type="ECO:0000256" key="1">
    <source>
        <dbReference type="SAM" id="Phobius"/>
    </source>
</evidence>
<protein>
    <recommendedName>
        <fullName evidence="2">Putative Flagellin Flp1-like domain-containing protein</fullName>
    </recommendedName>
</protein>
<dbReference type="InterPro" id="IPR031564">
    <property type="entry name" value="Flp1-like"/>
</dbReference>